<organism evidence="1 2">
    <name type="scientific">Pseudomonas orientalis</name>
    <dbReference type="NCBI Taxonomy" id="76758"/>
    <lineage>
        <taxon>Bacteria</taxon>
        <taxon>Pseudomonadati</taxon>
        <taxon>Pseudomonadota</taxon>
        <taxon>Gammaproteobacteria</taxon>
        <taxon>Pseudomonadales</taxon>
        <taxon>Pseudomonadaceae</taxon>
        <taxon>Pseudomonas</taxon>
    </lineage>
</organism>
<evidence type="ECO:0000313" key="1">
    <source>
        <dbReference type="EMBL" id="SDT99360.1"/>
    </source>
</evidence>
<evidence type="ECO:0000313" key="2">
    <source>
        <dbReference type="Proteomes" id="UP000183653"/>
    </source>
</evidence>
<dbReference type="Proteomes" id="UP000183653">
    <property type="component" value="Chromosome I"/>
</dbReference>
<accession>A0A8B3XVN4</accession>
<reference evidence="1 2" key="1">
    <citation type="submission" date="2016-10" db="EMBL/GenBank/DDBJ databases">
        <authorList>
            <person name="Varghese N."/>
            <person name="Submissions S."/>
        </authorList>
    </citation>
    <scope>NUCLEOTIDE SEQUENCE [LARGE SCALE GENOMIC DNA]</scope>
    <source>
        <strain evidence="1 2">BS2775</strain>
    </source>
</reference>
<dbReference type="RefSeq" id="WP_082631960.1">
    <property type="nucleotide sequence ID" value="NZ_JYLM01000001.1"/>
</dbReference>
<proteinExistence type="predicted"/>
<keyword evidence="2" id="KW-1185">Reference proteome</keyword>
<dbReference type="OrthoDB" id="7876709at2"/>
<dbReference type="AlphaFoldDB" id="A0A8B3XVN4"/>
<gene>
    <name evidence="1" type="ORF">SAMN04490197_1797</name>
</gene>
<name>A0A8B3XVN4_9PSED</name>
<sequence>MNYYEIPSLSNIYLEDSYVLSIREGEGSLAFELEAVLTENHPKYKNPQEGEMYCYRKIFLRFLNVDSFEWLDRSFMVYADALGEFDYGNIDSFIGCDGGYELTGDWGRVAIKGQAVDVIIED</sequence>
<protein>
    <submittedName>
        <fullName evidence="1">Uncharacterized protein</fullName>
    </submittedName>
</protein>
<dbReference type="EMBL" id="LT629782">
    <property type="protein sequence ID" value="SDT99360.1"/>
    <property type="molecule type" value="Genomic_DNA"/>
</dbReference>